<proteinExistence type="inferred from homology"/>
<dbReference type="PROSITE" id="PS00134">
    <property type="entry name" value="TRYPSIN_HIS"/>
    <property type="match status" value="1"/>
</dbReference>
<evidence type="ECO:0000256" key="1">
    <source>
        <dbReference type="ARBA" id="ARBA00007664"/>
    </source>
</evidence>
<dbReference type="PROSITE" id="PS50240">
    <property type="entry name" value="TRYPSIN_DOM"/>
    <property type="match status" value="1"/>
</dbReference>
<sequence>MKKYQAQPKAFALLVIGCILFLNSKDSFVFAQYHHVDEIIPQTQRRRAIINGRVVVDPSSAQFFARSGQDQNESTTDYLCGASLIHDDMLLTAAHCQGAFNYGVLLYDPDTNDYTREATVDLQIRYPYFNRKDMHNDLLLLRLSKPITDIKPAMMNRDDSMPTHDNNVMKAYGFGKTSSDEPSSDALREGFFRYITNDECSERIRSTRTKIYDDVLCADPASMMDVAGTNTYAVGYSNDNRGSSICQGDSGGPLMDATSNLLLGVVSWNFLCKVDNLPDGFIRVSYFRDWINERKKLSEICFYSRNPLSLNNECPSGTTPPSPAEDSVEVLFIFEHDFYPEETVFRVLSKDSNIPPYAGPRYVPSRNSAWTSRLHLLPGDYVLEISDVVGDGLRGGTSGSDQMGSWKMTALYEENNETELASGGADFSSIVLVDFVVENRRSQRLVPGENDNQQSNECLLEKVAEERSLGPSSGIVCDCVKNVSSLSTSFGQSELSCFDTNTSSICASNWGACGDGLSLKCCGNRRCSNGRCRFVSQGRDDRRIPLLMSEDGGSEGTVRGSRNVGQR</sequence>
<dbReference type="InterPro" id="IPR043504">
    <property type="entry name" value="Peptidase_S1_PA_chymotrypsin"/>
</dbReference>
<keyword evidence="3" id="KW-1015">Disulfide bond</keyword>
<dbReference type="InterPro" id="IPR001314">
    <property type="entry name" value="Peptidase_S1A"/>
</dbReference>
<protein>
    <submittedName>
        <fullName evidence="8">Trypsin-like serine protease</fullName>
    </submittedName>
</protein>
<evidence type="ECO:0000313" key="8">
    <source>
        <dbReference type="EMBL" id="OEU14708.1"/>
    </source>
</evidence>
<keyword evidence="2" id="KW-0843">Virulence</keyword>
<dbReference type="OrthoDB" id="104223at2759"/>
<comment type="similarity">
    <text evidence="1">Belongs to the peptidase S1 family.</text>
</comment>
<name>A0A1E7F955_9STRA</name>
<feature type="region of interest" description="Disordered" evidence="6">
    <location>
        <begin position="547"/>
        <end position="567"/>
    </location>
</feature>
<evidence type="ECO:0000256" key="3">
    <source>
        <dbReference type="ARBA" id="ARBA00023157"/>
    </source>
</evidence>
<dbReference type="SUPFAM" id="SSF50494">
    <property type="entry name" value="Trypsin-like serine proteases"/>
    <property type="match status" value="1"/>
</dbReference>
<reference evidence="8 9" key="1">
    <citation type="submission" date="2016-09" db="EMBL/GenBank/DDBJ databases">
        <title>Extensive genetic diversity and differential bi-allelic expression allows diatom success in the polar Southern Ocean.</title>
        <authorList>
            <consortium name="DOE Joint Genome Institute"/>
            <person name="Mock T."/>
            <person name="Otillar R.P."/>
            <person name="Strauss J."/>
            <person name="Dupont C."/>
            <person name="Frickenhaus S."/>
            <person name="Maumus F."/>
            <person name="Mcmullan M."/>
            <person name="Sanges R."/>
            <person name="Schmutz J."/>
            <person name="Toseland A."/>
            <person name="Valas R."/>
            <person name="Veluchamy A."/>
            <person name="Ward B.J."/>
            <person name="Allen A."/>
            <person name="Barry K."/>
            <person name="Falciatore A."/>
            <person name="Ferrante M."/>
            <person name="Fortunato A.E."/>
            <person name="Gloeckner G."/>
            <person name="Gruber A."/>
            <person name="Hipkin R."/>
            <person name="Janech M."/>
            <person name="Kroth P."/>
            <person name="Leese F."/>
            <person name="Lindquist E."/>
            <person name="Lyon B.R."/>
            <person name="Martin J."/>
            <person name="Mayer C."/>
            <person name="Parker M."/>
            <person name="Quesneville H."/>
            <person name="Raymond J."/>
            <person name="Uhlig C."/>
            <person name="Valentin K.U."/>
            <person name="Worden A.Z."/>
            <person name="Armbrust E.V."/>
            <person name="Bowler C."/>
            <person name="Green B."/>
            <person name="Moulton V."/>
            <person name="Van Oosterhout C."/>
            <person name="Grigoriev I."/>
        </authorList>
    </citation>
    <scope>NUCLEOTIDE SEQUENCE [LARGE SCALE GENOMIC DNA]</scope>
    <source>
        <strain evidence="8 9">CCMP1102</strain>
    </source>
</reference>
<dbReference type="PRINTS" id="PR00722">
    <property type="entry name" value="CHYMOTRYPSIN"/>
</dbReference>
<gene>
    <name evidence="8" type="ORF">FRACYDRAFT_241264</name>
</gene>
<evidence type="ECO:0000256" key="5">
    <source>
        <dbReference type="RuleBase" id="RU363034"/>
    </source>
</evidence>
<keyword evidence="4" id="KW-0325">Glycoprotein</keyword>
<dbReference type="InterPro" id="IPR009003">
    <property type="entry name" value="Peptidase_S1_PA"/>
</dbReference>
<dbReference type="GO" id="GO:0004252">
    <property type="term" value="F:serine-type endopeptidase activity"/>
    <property type="evidence" value="ECO:0007669"/>
    <property type="project" value="InterPro"/>
</dbReference>
<keyword evidence="5 8" id="KW-0645">Protease</keyword>
<keyword evidence="9" id="KW-1185">Reference proteome</keyword>
<evidence type="ECO:0000256" key="6">
    <source>
        <dbReference type="SAM" id="MobiDB-lite"/>
    </source>
</evidence>
<feature type="domain" description="Peptidase S1" evidence="7">
    <location>
        <begin position="49"/>
        <end position="296"/>
    </location>
</feature>
<accession>A0A1E7F955</accession>
<evidence type="ECO:0000313" key="9">
    <source>
        <dbReference type="Proteomes" id="UP000095751"/>
    </source>
</evidence>
<dbReference type="PANTHER" id="PTHR24276">
    <property type="entry name" value="POLYSERASE-RELATED"/>
    <property type="match status" value="1"/>
</dbReference>
<evidence type="ECO:0000259" key="7">
    <source>
        <dbReference type="PROSITE" id="PS50240"/>
    </source>
</evidence>
<evidence type="ECO:0000256" key="4">
    <source>
        <dbReference type="ARBA" id="ARBA00023180"/>
    </source>
</evidence>
<dbReference type="InParanoid" id="A0A1E7F955"/>
<dbReference type="KEGG" id="fcy:FRACYDRAFT_241264"/>
<dbReference type="InterPro" id="IPR033116">
    <property type="entry name" value="TRYPSIN_SER"/>
</dbReference>
<dbReference type="Gene3D" id="2.40.10.10">
    <property type="entry name" value="Trypsin-like serine proteases"/>
    <property type="match status" value="1"/>
</dbReference>
<dbReference type="Proteomes" id="UP000095751">
    <property type="component" value="Unassembled WGS sequence"/>
</dbReference>
<evidence type="ECO:0000256" key="2">
    <source>
        <dbReference type="ARBA" id="ARBA00023026"/>
    </source>
</evidence>
<dbReference type="InterPro" id="IPR001254">
    <property type="entry name" value="Trypsin_dom"/>
</dbReference>
<dbReference type="Pfam" id="PF00089">
    <property type="entry name" value="Trypsin"/>
    <property type="match status" value="1"/>
</dbReference>
<dbReference type="InterPro" id="IPR018114">
    <property type="entry name" value="TRYPSIN_HIS"/>
</dbReference>
<dbReference type="PANTHER" id="PTHR24276:SF98">
    <property type="entry name" value="FI18310P1-RELATED"/>
    <property type="match status" value="1"/>
</dbReference>
<dbReference type="GO" id="GO:0006508">
    <property type="term" value="P:proteolysis"/>
    <property type="evidence" value="ECO:0007669"/>
    <property type="project" value="UniProtKB-KW"/>
</dbReference>
<keyword evidence="5" id="KW-0720">Serine protease</keyword>
<dbReference type="EMBL" id="KV784360">
    <property type="protein sequence ID" value="OEU14708.1"/>
    <property type="molecule type" value="Genomic_DNA"/>
</dbReference>
<dbReference type="CDD" id="cd00190">
    <property type="entry name" value="Tryp_SPc"/>
    <property type="match status" value="1"/>
</dbReference>
<dbReference type="AlphaFoldDB" id="A0A1E7F955"/>
<dbReference type="PROSITE" id="PS00135">
    <property type="entry name" value="TRYPSIN_SER"/>
    <property type="match status" value="1"/>
</dbReference>
<dbReference type="InterPro" id="IPR050430">
    <property type="entry name" value="Peptidase_S1"/>
</dbReference>
<dbReference type="SMART" id="SM00020">
    <property type="entry name" value="Tryp_SPc"/>
    <property type="match status" value="1"/>
</dbReference>
<organism evidence="8 9">
    <name type="scientific">Fragilariopsis cylindrus CCMP1102</name>
    <dbReference type="NCBI Taxonomy" id="635003"/>
    <lineage>
        <taxon>Eukaryota</taxon>
        <taxon>Sar</taxon>
        <taxon>Stramenopiles</taxon>
        <taxon>Ochrophyta</taxon>
        <taxon>Bacillariophyta</taxon>
        <taxon>Bacillariophyceae</taxon>
        <taxon>Bacillariophycidae</taxon>
        <taxon>Bacillariales</taxon>
        <taxon>Bacillariaceae</taxon>
        <taxon>Fragilariopsis</taxon>
    </lineage>
</organism>
<keyword evidence="5" id="KW-0378">Hydrolase</keyword>